<feature type="domain" description="Phospholipase/carboxylesterase/thioesterase" evidence="3">
    <location>
        <begin position="286"/>
        <end position="399"/>
    </location>
</feature>
<proteinExistence type="inferred from homology"/>
<dbReference type="SUPFAM" id="SSF53474">
    <property type="entry name" value="alpha/beta-Hydrolases"/>
    <property type="match status" value="2"/>
</dbReference>
<dbReference type="PANTHER" id="PTHR10655">
    <property type="entry name" value="LYSOPHOSPHOLIPASE-RELATED"/>
    <property type="match status" value="1"/>
</dbReference>
<dbReference type="AlphaFoldDB" id="A0A812UH23"/>
<dbReference type="InterPro" id="IPR050565">
    <property type="entry name" value="LYPA1-2/EST-like"/>
</dbReference>
<organism evidence="4 5">
    <name type="scientific">Symbiodinium natans</name>
    <dbReference type="NCBI Taxonomy" id="878477"/>
    <lineage>
        <taxon>Eukaryota</taxon>
        <taxon>Sar</taxon>
        <taxon>Alveolata</taxon>
        <taxon>Dinophyceae</taxon>
        <taxon>Suessiales</taxon>
        <taxon>Symbiodiniaceae</taxon>
        <taxon>Symbiodinium</taxon>
    </lineage>
</organism>
<gene>
    <name evidence="4" type="primary">Lypla2</name>
    <name evidence="4" type="ORF">SNAT2548_LOCUS32779</name>
</gene>
<dbReference type="Gene3D" id="3.40.50.1820">
    <property type="entry name" value="alpha/beta hydrolase"/>
    <property type="match status" value="2"/>
</dbReference>
<sequence length="413" mass="44804">MESLHESKALVVWLHGLQSCGCHIKKMVIGSRSLQILPWVKWRFPESDVAELSILPGQRLKCWFDLPEQPVMEGRSHRRMQEAVDRVHAVLHRAMEQGFRADRIVLCGFSQGGTLALQAGLTFPHILAGICAVAGWTTADLPAAGRKNELPILMCHGSEDSMVPIEVGRRSCRSLASKGYNKVNLVTFKGLRHQLIAIELDEITEFVRQVLPHSSADPAVTSPSTDLSGCLIWLHDATLVGRVDEDSIADRMRNFLPGVHLLLRQLEDSDKVRDGSFLLAEVTAELQKARLAGFPAEKTVLGGFGAGGTAALLSLPSPGLAGLVCSCAYPSSGLPAQVSTGEDQLIVVLHGLEDEVVPVDVAREQWQMLGSYGYRGVVFNAMKGLGHEFSLGLWQDIVEIVAAVLDVGGEGLE</sequence>
<evidence type="ECO:0000259" key="3">
    <source>
        <dbReference type="Pfam" id="PF02230"/>
    </source>
</evidence>
<keyword evidence="2" id="KW-0378">Hydrolase</keyword>
<dbReference type="GO" id="GO:0016787">
    <property type="term" value="F:hydrolase activity"/>
    <property type="evidence" value="ECO:0007669"/>
    <property type="project" value="UniProtKB-KW"/>
</dbReference>
<dbReference type="OrthoDB" id="2418081at2759"/>
<dbReference type="InterPro" id="IPR029058">
    <property type="entry name" value="AB_hydrolase_fold"/>
</dbReference>
<protein>
    <submittedName>
        <fullName evidence="4">Lypla2 protein</fullName>
    </submittedName>
</protein>
<dbReference type="InterPro" id="IPR003140">
    <property type="entry name" value="PLipase/COase/thioEstase"/>
</dbReference>
<accession>A0A812UH23</accession>
<reference evidence="4" key="1">
    <citation type="submission" date="2021-02" db="EMBL/GenBank/DDBJ databases">
        <authorList>
            <person name="Dougan E. K."/>
            <person name="Rhodes N."/>
            <person name="Thang M."/>
            <person name="Chan C."/>
        </authorList>
    </citation>
    <scope>NUCLEOTIDE SEQUENCE</scope>
</reference>
<evidence type="ECO:0000256" key="2">
    <source>
        <dbReference type="ARBA" id="ARBA00022801"/>
    </source>
</evidence>
<dbReference type="Proteomes" id="UP000604046">
    <property type="component" value="Unassembled WGS sequence"/>
</dbReference>
<dbReference type="Pfam" id="PF02230">
    <property type="entry name" value="Abhydrolase_2"/>
    <property type="match status" value="2"/>
</dbReference>
<keyword evidence="5" id="KW-1185">Reference proteome</keyword>
<comment type="caution">
    <text evidence="4">The sequence shown here is derived from an EMBL/GenBank/DDBJ whole genome shotgun (WGS) entry which is preliminary data.</text>
</comment>
<evidence type="ECO:0000313" key="5">
    <source>
        <dbReference type="Proteomes" id="UP000604046"/>
    </source>
</evidence>
<comment type="similarity">
    <text evidence="1">Belongs to the AB hydrolase superfamily. AB hydrolase 2 family.</text>
</comment>
<feature type="domain" description="Phospholipase/carboxylesterase/thioesterase" evidence="3">
    <location>
        <begin position="6"/>
        <end position="210"/>
    </location>
</feature>
<evidence type="ECO:0000256" key="1">
    <source>
        <dbReference type="ARBA" id="ARBA00006499"/>
    </source>
</evidence>
<evidence type="ECO:0000313" key="4">
    <source>
        <dbReference type="EMBL" id="CAE7574579.1"/>
    </source>
</evidence>
<dbReference type="EMBL" id="CAJNDS010002724">
    <property type="protein sequence ID" value="CAE7574579.1"/>
    <property type="molecule type" value="Genomic_DNA"/>
</dbReference>
<dbReference type="PANTHER" id="PTHR10655:SF17">
    <property type="entry name" value="LYSOPHOSPHOLIPASE-LIKE PROTEIN 1"/>
    <property type="match status" value="1"/>
</dbReference>
<name>A0A812UH23_9DINO</name>